<dbReference type="Proteomes" id="UP000218615">
    <property type="component" value="Unassembled WGS sequence"/>
</dbReference>
<dbReference type="InterPro" id="IPR029045">
    <property type="entry name" value="ClpP/crotonase-like_dom_sf"/>
</dbReference>
<accession>A0A284VTR2</accession>
<reference evidence="3" key="1">
    <citation type="submission" date="2017-06" db="EMBL/GenBank/DDBJ databases">
        <authorList>
            <person name="Cremers G."/>
        </authorList>
    </citation>
    <scope>NUCLEOTIDE SEQUENCE [LARGE SCALE GENOMIC DNA]</scope>
</reference>
<dbReference type="SUPFAM" id="SSF52096">
    <property type="entry name" value="ClpP/crotonase"/>
    <property type="match status" value="1"/>
</dbReference>
<dbReference type="RefSeq" id="WP_096207214.1">
    <property type="nucleotide sequence ID" value="NZ_FZMP01000231.1"/>
</dbReference>
<dbReference type="Pfam" id="PF01972">
    <property type="entry name" value="SDH_protease"/>
    <property type="match status" value="1"/>
</dbReference>
<dbReference type="PANTHER" id="PTHR35984:SF1">
    <property type="entry name" value="PERIPLASMIC SERINE PROTEASE"/>
    <property type="match status" value="1"/>
</dbReference>
<evidence type="ECO:0000313" key="2">
    <source>
        <dbReference type="EMBL" id="SNQ62684.1"/>
    </source>
</evidence>
<protein>
    <recommendedName>
        <fullName evidence="4">ClpP class periplasmic serine protease</fullName>
    </recommendedName>
</protein>
<keyword evidence="1" id="KW-1133">Transmembrane helix</keyword>
<dbReference type="AlphaFoldDB" id="A0A284VTR2"/>
<evidence type="ECO:0000256" key="1">
    <source>
        <dbReference type="SAM" id="Phobius"/>
    </source>
</evidence>
<dbReference type="InterPro" id="IPR002825">
    <property type="entry name" value="Pept_S49_ser-pept_pro"/>
</dbReference>
<dbReference type="OrthoDB" id="146310at2157"/>
<evidence type="ECO:0000313" key="3">
    <source>
        <dbReference type="Proteomes" id="UP000218615"/>
    </source>
</evidence>
<keyword evidence="1" id="KW-0812">Transmembrane</keyword>
<dbReference type="GO" id="GO:0016020">
    <property type="term" value="C:membrane"/>
    <property type="evidence" value="ECO:0007669"/>
    <property type="project" value="InterPro"/>
</dbReference>
<sequence length="289" mass="32324">MELNISDLLNIVWILLLLQFFLPFLQKRMLTARRLSTIKSLEKSRQSRVITMIHRQETMSFLGIPIARYIDIEDSEAVLRAIRMTPPDMPIDLVLHTPGGLVLASEQIACALKRHTGKVTVFIPHYAMSGGTLVAMAADDIVMDPNAVLGPVDPQLGSQQGAYPAVSILKALEQPNPNRDDQTLILGDMAGKAINQVYNTVYNLLLEHNTPEKASELARMLSEGRWTHDYPIDFEQAKEMGLPVNEKMPMEVYDLMELYPQSGMRRPSVEFIPTPYLPPPRQPGKGGHG</sequence>
<organism evidence="2 3">
    <name type="scientific">Candidatus Methanoperedens nitratireducens</name>
    <dbReference type="NCBI Taxonomy" id="1392998"/>
    <lineage>
        <taxon>Archaea</taxon>
        <taxon>Methanobacteriati</taxon>
        <taxon>Methanobacteriota</taxon>
        <taxon>Stenosarchaea group</taxon>
        <taxon>Methanomicrobia</taxon>
        <taxon>Methanosarcinales</taxon>
        <taxon>ANME-2 cluster</taxon>
        <taxon>Candidatus Methanoperedentaceae</taxon>
        <taxon>Candidatus Methanoperedens</taxon>
    </lineage>
</organism>
<evidence type="ECO:0008006" key="4">
    <source>
        <dbReference type="Google" id="ProtNLM"/>
    </source>
</evidence>
<dbReference type="PANTHER" id="PTHR35984">
    <property type="entry name" value="PERIPLASMIC SERINE PROTEASE"/>
    <property type="match status" value="1"/>
</dbReference>
<proteinExistence type="predicted"/>
<dbReference type="NCBIfam" id="NF047768">
    <property type="entry name" value="Clp_like_SDH"/>
    <property type="match status" value="1"/>
</dbReference>
<gene>
    <name evidence="2" type="ORF">MNV_810026</name>
</gene>
<name>A0A284VTR2_9EURY</name>
<dbReference type="EMBL" id="FZMP01000231">
    <property type="protein sequence ID" value="SNQ62684.1"/>
    <property type="molecule type" value="Genomic_DNA"/>
</dbReference>
<keyword evidence="1" id="KW-0472">Membrane</keyword>
<dbReference type="Gene3D" id="3.90.226.10">
    <property type="entry name" value="2-enoyl-CoA Hydratase, Chain A, domain 1"/>
    <property type="match status" value="1"/>
</dbReference>
<feature type="transmembrane region" description="Helical" evidence="1">
    <location>
        <begin position="6"/>
        <end position="25"/>
    </location>
</feature>
<keyword evidence="3" id="KW-1185">Reference proteome</keyword>
<dbReference type="STRING" id="1392998.ANME2D_00505"/>